<feature type="signal peptide" evidence="1">
    <location>
        <begin position="1"/>
        <end position="19"/>
    </location>
</feature>
<comment type="caution">
    <text evidence="2">The sequence shown here is derived from an EMBL/GenBank/DDBJ whole genome shotgun (WGS) entry which is preliminary data.</text>
</comment>
<gene>
    <name evidence="2" type="ORF">FHR99_000256</name>
</gene>
<dbReference type="Gene3D" id="2.40.160.10">
    <property type="entry name" value="Porin"/>
    <property type="match status" value="1"/>
</dbReference>
<evidence type="ECO:0000313" key="2">
    <source>
        <dbReference type="EMBL" id="MBB3046020.1"/>
    </source>
</evidence>
<dbReference type="EMBL" id="JACHWY010000001">
    <property type="protein sequence ID" value="MBB3046020.1"/>
    <property type="molecule type" value="Genomic_DNA"/>
</dbReference>
<name>A0A7W4W2C0_9GAMM</name>
<organism evidence="2 3">
    <name type="scientific">Litorivivens lipolytica</name>
    <dbReference type="NCBI Taxonomy" id="1524264"/>
    <lineage>
        <taxon>Bacteria</taxon>
        <taxon>Pseudomonadati</taxon>
        <taxon>Pseudomonadota</taxon>
        <taxon>Gammaproteobacteria</taxon>
        <taxon>Litorivivens</taxon>
    </lineage>
</organism>
<dbReference type="RefSeq" id="WP_183408735.1">
    <property type="nucleotide sequence ID" value="NZ_JACHWY010000001.1"/>
</dbReference>
<evidence type="ECO:0000256" key="1">
    <source>
        <dbReference type="SAM" id="SignalP"/>
    </source>
</evidence>
<reference evidence="2 3" key="1">
    <citation type="submission" date="2020-08" db="EMBL/GenBank/DDBJ databases">
        <title>Genomic Encyclopedia of Type Strains, Phase III (KMG-III): the genomes of soil and plant-associated and newly described type strains.</title>
        <authorList>
            <person name="Whitman W."/>
        </authorList>
    </citation>
    <scope>NUCLEOTIDE SEQUENCE [LARGE SCALE GENOMIC DNA]</scope>
    <source>
        <strain evidence="2 3">CECT 8654</strain>
    </source>
</reference>
<keyword evidence="3" id="KW-1185">Reference proteome</keyword>
<keyword evidence="1" id="KW-0732">Signal</keyword>
<feature type="chain" id="PRO_5031173116" evidence="1">
    <location>
        <begin position="20"/>
        <end position="404"/>
    </location>
</feature>
<protein>
    <submittedName>
        <fullName evidence="2">Phosphate-selective porin OprO/OprP</fullName>
    </submittedName>
</protein>
<dbReference type="Pfam" id="PF07396">
    <property type="entry name" value="Porin_O_P"/>
    <property type="match status" value="1"/>
</dbReference>
<evidence type="ECO:0000313" key="3">
    <source>
        <dbReference type="Proteomes" id="UP000537130"/>
    </source>
</evidence>
<accession>A0A7W4W2C0</accession>
<dbReference type="SUPFAM" id="SSF56935">
    <property type="entry name" value="Porins"/>
    <property type="match status" value="1"/>
</dbReference>
<dbReference type="AlphaFoldDB" id="A0A7W4W2C0"/>
<dbReference type="InterPro" id="IPR010870">
    <property type="entry name" value="Porin_O/P"/>
</dbReference>
<dbReference type="Proteomes" id="UP000537130">
    <property type="component" value="Unassembled WGS sequence"/>
</dbReference>
<proteinExistence type="predicted"/>
<sequence>MKQKLLALSIAALSGAAFAGTVTTEGDDLVIGSKGDLSIATKDGDFSFAIDGRMMWDTDYYSGVHHNSSSHSDPGSNAFGSELRRSRLAFKGTVYSDWHYKFQYTFNANSGEKNQLEDAYIKYTGWDFADITVGKYKFPFGLEELVSSKHISTIERSAMVEFVRAGRSEQNIQLSNGGKNYSWAFGLYEGEQDENGSELYNLVGRATFAPIVTDNQVFHLGAAVFKSDIDDANPVEVKFTERLSVHTADKINLANTLNANDHIQYGLEAAWMTGPFSLQSEYVSSTWEDDTNEVEYSGYYVQGTWTLTGESRSYKAKKGIFDKISPKGANGAVELVAKFEHGEIDDDRTGAVENAFDNVTVGVNWYVNKNVRLSANYIMTELDEDDANGEDDGNAFSTRLQLIW</sequence>
<dbReference type="InterPro" id="IPR023614">
    <property type="entry name" value="Porin_dom_sf"/>
</dbReference>